<comment type="caution">
    <text evidence="1">The sequence shown here is derived from an EMBL/GenBank/DDBJ whole genome shotgun (WGS) entry which is preliminary data.</text>
</comment>
<evidence type="ECO:0000313" key="1">
    <source>
        <dbReference type="EMBL" id="KAJ5120722.1"/>
    </source>
</evidence>
<name>A0A9W9GHV7_9EURO</name>
<dbReference type="EMBL" id="JAPQKL010000008">
    <property type="protein sequence ID" value="KAJ5120722.1"/>
    <property type="molecule type" value="Genomic_DNA"/>
</dbReference>
<organism evidence="1 2">
    <name type="scientific">Penicillium bovifimosum</name>
    <dbReference type="NCBI Taxonomy" id="126998"/>
    <lineage>
        <taxon>Eukaryota</taxon>
        <taxon>Fungi</taxon>
        <taxon>Dikarya</taxon>
        <taxon>Ascomycota</taxon>
        <taxon>Pezizomycotina</taxon>
        <taxon>Eurotiomycetes</taxon>
        <taxon>Eurotiomycetidae</taxon>
        <taxon>Eurotiales</taxon>
        <taxon>Aspergillaceae</taxon>
        <taxon>Penicillium</taxon>
    </lineage>
</organism>
<accession>A0A9W9GHV7</accession>
<dbReference type="Proteomes" id="UP001149079">
    <property type="component" value="Unassembled WGS sequence"/>
</dbReference>
<dbReference type="AlphaFoldDB" id="A0A9W9GHV7"/>
<sequence length="53" mass="5857">MVFARRSIFRAATAAQSFRAAPVTRRSAQLLGRRFKSTAGSYEPGPKSSDLPW</sequence>
<gene>
    <name evidence="1" type="ORF">N7515_010110</name>
</gene>
<proteinExistence type="predicted"/>
<evidence type="ECO:0000313" key="2">
    <source>
        <dbReference type="Proteomes" id="UP001149079"/>
    </source>
</evidence>
<protein>
    <submittedName>
        <fullName evidence="1">Uncharacterized protein</fullName>
    </submittedName>
</protein>
<reference evidence="1" key="1">
    <citation type="submission" date="2022-11" db="EMBL/GenBank/DDBJ databases">
        <authorList>
            <person name="Petersen C."/>
        </authorList>
    </citation>
    <scope>NUCLEOTIDE SEQUENCE</scope>
    <source>
        <strain evidence="1">IBT 22155</strain>
    </source>
</reference>
<dbReference type="GeneID" id="81410024"/>
<keyword evidence="2" id="KW-1185">Reference proteome</keyword>
<dbReference type="OrthoDB" id="4590707at2759"/>
<dbReference type="RefSeq" id="XP_056517226.1">
    <property type="nucleotide sequence ID" value="XM_056670853.1"/>
</dbReference>
<reference evidence="1" key="2">
    <citation type="journal article" date="2023" name="IMA Fungus">
        <title>Comparative genomic study of the Penicillium genus elucidates a diverse pangenome and 15 lateral gene transfer events.</title>
        <authorList>
            <person name="Petersen C."/>
            <person name="Sorensen T."/>
            <person name="Nielsen M.R."/>
            <person name="Sondergaard T.E."/>
            <person name="Sorensen J.L."/>
            <person name="Fitzpatrick D.A."/>
            <person name="Frisvad J.C."/>
            <person name="Nielsen K.L."/>
        </authorList>
    </citation>
    <scope>NUCLEOTIDE SEQUENCE</scope>
    <source>
        <strain evidence="1">IBT 22155</strain>
    </source>
</reference>